<dbReference type="GeneID" id="26837340"/>
<evidence type="ECO:0000313" key="10">
    <source>
        <dbReference type="EMBL" id="KSA03876.1"/>
    </source>
</evidence>
<dbReference type="GO" id="GO:0009408">
    <property type="term" value="P:response to heat"/>
    <property type="evidence" value="ECO:0007669"/>
    <property type="project" value="InterPro"/>
</dbReference>
<dbReference type="Proteomes" id="UP000054251">
    <property type="component" value="Unassembled WGS sequence"/>
</dbReference>
<keyword evidence="5" id="KW-0143">Chaperone</keyword>
<dbReference type="InterPro" id="IPR001623">
    <property type="entry name" value="DnaJ_domain"/>
</dbReference>
<evidence type="ECO:0000256" key="3">
    <source>
        <dbReference type="ARBA" id="ARBA00022771"/>
    </source>
</evidence>
<dbReference type="GO" id="GO:0051082">
    <property type="term" value="F:unfolded protein binding"/>
    <property type="evidence" value="ECO:0007669"/>
    <property type="project" value="InterPro"/>
</dbReference>
<dbReference type="InterPro" id="IPR044713">
    <property type="entry name" value="DNJA1/2-like"/>
</dbReference>
<evidence type="ECO:0000256" key="4">
    <source>
        <dbReference type="ARBA" id="ARBA00022833"/>
    </source>
</evidence>
<keyword evidence="1 6" id="KW-0479">Metal-binding</keyword>
<sequence length="459" mass="51683">MTLDLYEILEVDVSASNAEIKKAYRKLALKYHPDKATEEDREQSEIRFKEVSHAYEVLIDESRRQEYDTYGTTDGRRTGGEGFDFNGNPFEDFYGGAQQDFSANDFYNFFNNMGGAGGPPGGPGRSRSKPRTKDAELEVDVTLEDLFKGKVIRTTSTRDIICTHCKGSGAKKNAAMKKCGVCEGEGTVRKIRRVGPGLVTQDYIECETCHGIGKIYRSKDKCKKCVGKRVIDETKILEFEILKGSKSGESIVLTKESDEYPGKETGDVIMTFHCKEHAVFTRKGDDLFAKYKIPLADSLCGFSKVLVKHLDGRGIQVSTPKGKVIRPGDYIKIKNEGMPVKNDPKKSSWFSSSAGKRGDLYIEMDIEFPPDNWYLEKNDILKIKNLLPNDLQNKRDTEKQTIDESSLPEANIELITDFTIARENVLPDYPEDRPEEDTHEEYYGTHDDFGGAQPECSQQ</sequence>
<accession>A0A0V1Q5T7</accession>
<dbReference type="CDD" id="cd10747">
    <property type="entry name" value="DnaJ_C"/>
    <property type="match status" value="1"/>
</dbReference>
<dbReference type="EMBL" id="LMYN01000004">
    <property type="protein sequence ID" value="KSA03876.1"/>
    <property type="molecule type" value="Genomic_DNA"/>
</dbReference>
<keyword evidence="2" id="KW-0677">Repeat</keyword>
<evidence type="ECO:0000256" key="7">
    <source>
        <dbReference type="SAM" id="MobiDB-lite"/>
    </source>
</evidence>
<dbReference type="PANTHER" id="PTHR43888">
    <property type="entry name" value="DNAJ-LIKE-2, ISOFORM A-RELATED"/>
    <property type="match status" value="1"/>
</dbReference>
<feature type="domain" description="J" evidence="8">
    <location>
        <begin position="4"/>
        <end position="71"/>
    </location>
</feature>
<dbReference type="SUPFAM" id="SSF46565">
    <property type="entry name" value="Chaperone J-domain"/>
    <property type="match status" value="1"/>
</dbReference>
<organism evidence="10 11">
    <name type="scientific">Debaryomyces fabryi</name>
    <dbReference type="NCBI Taxonomy" id="58627"/>
    <lineage>
        <taxon>Eukaryota</taxon>
        <taxon>Fungi</taxon>
        <taxon>Dikarya</taxon>
        <taxon>Ascomycota</taxon>
        <taxon>Saccharomycotina</taxon>
        <taxon>Pichiomycetes</taxon>
        <taxon>Debaryomycetaceae</taxon>
        <taxon>Debaryomyces</taxon>
    </lineage>
</organism>
<evidence type="ECO:0000256" key="2">
    <source>
        <dbReference type="ARBA" id="ARBA00022737"/>
    </source>
</evidence>
<dbReference type="PROSITE" id="PS51188">
    <property type="entry name" value="ZF_CR"/>
    <property type="match status" value="1"/>
</dbReference>
<dbReference type="GO" id="GO:0006457">
    <property type="term" value="P:protein folding"/>
    <property type="evidence" value="ECO:0007669"/>
    <property type="project" value="InterPro"/>
</dbReference>
<evidence type="ECO:0000259" key="9">
    <source>
        <dbReference type="PROSITE" id="PS51188"/>
    </source>
</evidence>
<keyword evidence="3 6" id="KW-0863">Zinc-finger</keyword>
<dbReference type="PROSITE" id="PS00636">
    <property type="entry name" value="DNAJ_1"/>
    <property type="match status" value="1"/>
</dbReference>
<dbReference type="GO" id="GO:0005524">
    <property type="term" value="F:ATP binding"/>
    <property type="evidence" value="ECO:0007669"/>
    <property type="project" value="InterPro"/>
</dbReference>
<dbReference type="SUPFAM" id="SSF49493">
    <property type="entry name" value="HSP40/DnaJ peptide-binding domain"/>
    <property type="match status" value="2"/>
</dbReference>
<evidence type="ECO:0000313" key="11">
    <source>
        <dbReference type="Proteomes" id="UP000054251"/>
    </source>
</evidence>
<evidence type="ECO:0000256" key="1">
    <source>
        <dbReference type="ARBA" id="ARBA00022723"/>
    </source>
</evidence>
<dbReference type="Pfam" id="PF00684">
    <property type="entry name" value="DnaJ_CXXCXGXG"/>
    <property type="match status" value="1"/>
</dbReference>
<feature type="zinc finger region" description="CR-type" evidence="6">
    <location>
        <begin position="149"/>
        <end position="234"/>
    </location>
</feature>
<feature type="region of interest" description="Disordered" evidence="7">
    <location>
        <begin position="423"/>
        <end position="459"/>
    </location>
</feature>
<dbReference type="InterPro" id="IPR018253">
    <property type="entry name" value="DnaJ_domain_CS"/>
</dbReference>
<evidence type="ECO:0000256" key="6">
    <source>
        <dbReference type="PROSITE-ProRule" id="PRU00546"/>
    </source>
</evidence>
<proteinExistence type="inferred from homology"/>
<evidence type="ECO:0000259" key="8">
    <source>
        <dbReference type="PROSITE" id="PS50076"/>
    </source>
</evidence>
<comment type="caution">
    <text evidence="10">The sequence shown here is derived from an EMBL/GenBank/DDBJ whole genome shotgun (WGS) entry which is preliminary data.</text>
</comment>
<reference evidence="10 11" key="1">
    <citation type="submission" date="2015-11" db="EMBL/GenBank/DDBJ databases">
        <title>The genome of Debaryomyces fabryi.</title>
        <authorList>
            <person name="Tafer H."/>
            <person name="Lopandic K."/>
        </authorList>
    </citation>
    <scope>NUCLEOTIDE SEQUENCE [LARGE SCALE GENOMIC DNA]</scope>
    <source>
        <strain evidence="10 11">CBS 789</strain>
    </source>
</reference>
<dbReference type="Pfam" id="PF00226">
    <property type="entry name" value="DnaJ"/>
    <property type="match status" value="1"/>
</dbReference>
<name>A0A0V1Q5T7_9ASCO</name>
<dbReference type="OrthoDB" id="550424at2759"/>
<dbReference type="FunFam" id="2.10.230.10:FF:000001">
    <property type="entry name" value="DnaJ subfamily A member 2"/>
    <property type="match status" value="1"/>
</dbReference>
<dbReference type="InterPro" id="IPR036410">
    <property type="entry name" value="HSP_DnaJ_Cys-rich_dom_sf"/>
</dbReference>
<dbReference type="RefSeq" id="XP_015469978.1">
    <property type="nucleotide sequence ID" value="XM_015609161.1"/>
</dbReference>
<keyword evidence="11" id="KW-1185">Reference proteome</keyword>
<dbReference type="SMART" id="SM00271">
    <property type="entry name" value="DnaJ"/>
    <property type="match status" value="1"/>
</dbReference>
<dbReference type="PROSITE" id="PS50076">
    <property type="entry name" value="DNAJ_2"/>
    <property type="match status" value="1"/>
</dbReference>
<dbReference type="PRINTS" id="PR00625">
    <property type="entry name" value="JDOMAIN"/>
</dbReference>
<dbReference type="SUPFAM" id="SSF57938">
    <property type="entry name" value="DnaJ/Hsp40 cysteine-rich domain"/>
    <property type="match status" value="1"/>
</dbReference>
<feature type="domain" description="CR-type" evidence="9">
    <location>
        <begin position="149"/>
        <end position="234"/>
    </location>
</feature>
<dbReference type="GO" id="GO:0008270">
    <property type="term" value="F:zinc ion binding"/>
    <property type="evidence" value="ECO:0007669"/>
    <property type="project" value="UniProtKB-KW"/>
</dbReference>
<evidence type="ECO:0000256" key="5">
    <source>
        <dbReference type="ARBA" id="ARBA00023186"/>
    </source>
</evidence>
<dbReference type="Pfam" id="PF01556">
    <property type="entry name" value="DnaJ_C"/>
    <property type="match status" value="1"/>
</dbReference>
<feature type="compositionally biased region" description="Basic and acidic residues" evidence="7">
    <location>
        <begin position="440"/>
        <end position="449"/>
    </location>
</feature>
<dbReference type="InterPro" id="IPR002939">
    <property type="entry name" value="DnaJ_C"/>
</dbReference>
<dbReference type="Gene3D" id="2.60.260.20">
    <property type="entry name" value="Urease metallochaperone UreE, N-terminal domain"/>
    <property type="match status" value="2"/>
</dbReference>
<dbReference type="CDD" id="cd10719">
    <property type="entry name" value="DnaJ_zf"/>
    <property type="match status" value="1"/>
</dbReference>
<dbReference type="HAMAP" id="MF_01152">
    <property type="entry name" value="DnaJ"/>
    <property type="match status" value="1"/>
</dbReference>
<dbReference type="Gene3D" id="1.10.287.110">
    <property type="entry name" value="DnaJ domain"/>
    <property type="match status" value="1"/>
</dbReference>
<dbReference type="InterPro" id="IPR008971">
    <property type="entry name" value="HSP40/DnaJ_pept-bd"/>
</dbReference>
<protein>
    <submittedName>
        <fullName evidence="10">Uncharacterized protein</fullName>
    </submittedName>
</protein>
<dbReference type="InterPro" id="IPR036869">
    <property type="entry name" value="J_dom_sf"/>
</dbReference>
<dbReference type="InterPro" id="IPR001305">
    <property type="entry name" value="HSP_DnaJ_Cys-rich_dom"/>
</dbReference>
<gene>
    <name evidence="10" type="ORF">AC631_00331</name>
</gene>
<dbReference type="CDD" id="cd06257">
    <property type="entry name" value="DnaJ"/>
    <property type="match status" value="1"/>
</dbReference>
<keyword evidence="4 6" id="KW-0862">Zinc</keyword>
<dbReference type="FunFam" id="2.60.260.20:FF:000003">
    <property type="entry name" value="DnaJ subfamily A member 2"/>
    <property type="match status" value="1"/>
</dbReference>
<dbReference type="Gene3D" id="2.10.230.10">
    <property type="entry name" value="Heat shock protein DnaJ, cysteine-rich domain"/>
    <property type="match status" value="1"/>
</dbReference>
<dbReference type="InterPro" id="IPR012724">
    <property type="entry name" value="DnaJ"/>
</dbReference>
<dbReference type="GO" id="GO:0030544">
    <property type="term" value="F:Hsp70 protein binding"/>
    <property type="evidence" value="ECO:0007669"/>
    <property type="project" value="InterPro"/>
</dbReference>
<feature type="region of interest" description="Disordered" evidence="7">
    <location>
        <begin position="114"/>
        <end position="135"/>
    </location>
</feature>
<dbReference type="AlphaFoldDB" id="A0A0V1Q5T7"/>